<dbReference type="Pfam" id="PF07085">
    <property type="entry name" value="DRTGG"/>
    <property type="match status" value="1"/>
</dbReference>
<sequence length="118" mass="12884">MKIKDIRDVLQAEVLCGEDLLENEILYAFGSDLMSDVLAFVKTGTILLTGLVNSQVIRTAEMADINAIIFVRGKVPDKDVIDLARESSIIILTTKYTLFTASGILYSCGLRGIEASKV</sequence>
<dbReference type="SUPFAM" id="SSF75138">
    <property type="entry name" value="HprK N-terminal domain-like"/>
    <property type="match status" value="1"/>
</dbReference>
<dbReference type="STRING" id="1122184.SAMN02745176_02050"/>
<evidence type="ECO:0000259" key="1">
    <source>
        <dbReference type="Pfam" id="PF07085"/>
    </source>
</evidence>
<dbReference type="EMBL" id="FQZS01000013">
    <property type="protein sequence ID" value="SHJ00187.1"/>
    <property type="molecule type" value="Genomic_DNA"/>
</dbReference>
<evidence type="ECO:0000313" key="3">
    <source>
        <dbReference type="Proteomes" id="UP000184442"/>
    </source>
</evidence>
<name>A0A1M6FR63_9FIRM</name>
<dbReference type="Proteomes" id="UP000184442">
    <property type="component" value="Unassembled WGS sequence"/>
</dbReference>
<dbReference type="OrthoDB" id="9800390at2"/>
<dbReference type="RefSeq" id="WP_073026112.1">
    <property type="nucleotide sequence ID" value="NZ_FQZS01000013.1"/>
</dbReference>
<protein>
    <submittedName>
        <fullName evidence="2">DRTGG domain-containing protein</fullName>
    </submittedName>
</protein>
<proteinExistence type="predicted"/>
<reference evidence="2 3" key="1">
    <citation type="submission" date="2016-11" db="EMBL/GenBank/DDBJ databases">
        <authorList>
            <person name="Jaros S."/>
            <person name="Januszkiewicz K."/>
            <person name="Wedrychowicz H."/>
        </authorList>
    </citation>
    <scope>NUCLEOTIDE SEQUENCE [LARGE SCALE GENOMIC DNA]</scope>
    <source>
        <strain evidence="2 3">DSM 19022</strain>
    </source>
</reference>
<gene>
    <name evidence="2" type="ORF">SAMN02745176_02050</name>
</gene>
<evidence type="ECO:0000313" key="2">
    <source>
        <dbReference type="EMBL" id="SHJ00187.1"/>
    </source>
</evidence>
<dbReference type="Gene3D" id="3.40.1390.20">
    <property type="entry name" value="HprK N-terminal domain-like"/>
    <property type="match status" value="1"/>
</dbReference>
<keyword evidence="3" id="KW-1185">Reference proteome</keyword>
<dbReference type="InterPro" id="IPR028979">
    <property type="entry name" value="Ser_kin/Pase_Hpr-like_N_sf"/>
</dbReference>
<dbReference type="InterPro" id="IPR010766">
    <property type="entry name" value="DRTGG"/>
</dbReference>
<accession>A0A1M6FR63</accession>
<feature type="domain" description="DRTGG" evidence="1">
    <location>
        <begin position="5"/>
        <end position="105"/>
    </location>
</feature>
<dbReference type="AlphaFoldDB" id="A0A1M6FR63"/>
<organism evidence="2 3">
    <name type="scientific">Lutispora thermophila DSM 19022</name>
    <dbReference type="NCBI Taxonomy" id="1122184"/>
    <lineage>
        <taxon>Bacteria</taxon>
        <taxon>Bacillati</taxon>
        <taxon>Bacillota</taxon>
        <taxon>Clostridia</taxon>
        <taxon>Lutisporales</taxon>
        <taxon>Lutisporaceae</taxon>
        <taxon>Lutispora</taxon>
    </lineage>
</organism>